<evidence type="ECO:0000256" key="5">
    <source>
        <dbReference type="ARBA" id="ARBA00023004"/>
    </source>
</evidence>
<keyword evidence="4" id="KW-0560">Oxidoreductase</keyword>
<dbReference type="SUPFAM" id="SSF52343">
    <property type="entry name" value="Ferredoxin reductase-like, C-terminal NADP-linked domain"/>
    <property type="match status" value="1"/>
</dbReference>
<dbReference type="Proteomes" id="UP000199054">
    <property type="component" value="Unassembled WGS sequence"/>
</dbReference>
<evidence type="ECO:0000256" key="6">
    <source>
        <dbReference type="ARBA" id="ARBA00023014"/>
    </source>
</evidence>
<reference evidence="9 10" key="1">
    <citation type="submission" date="2016-10" db="EMBL/GenBank/DDBJ databases">
        <authorList>
            <person name="de Groot N.N."/>
        </authorList>
    </citation>
    <scope>NUCLEOTIDE SEQUENCE [LARGE SCALE GENOMIC DNA]</scope>
    <source>
        <strain evidence="9 10">DSM 8512</strain>
    </source>
</reference>
<dbReference type="PRINTS" id="PR00409">
    <property type="entry name" value="PHDIOXRDTASE"/>
</dbReference>
<accession>A0A1H8F507</accession>
<dbReference type="InterPro" id="IPR012675">
    <property type="entry name" value="Beta-grasp_dom_sf"/>
</dbReference>
<dbReference type="InterPro" id="IPR017927">
    <property type="entry name" value="FAD-bd_FR_type"/>
</dbReference>
<dbReference type="Gene3D" id="3.40.50.80">
    <property type="entry name" value="Nucleotide-binding domain of ferredoxin-NADP reductase (FNR) module"/>
    <property type="match status" value="1"/>
</dbReference>
<name>A0A1H8F507_9RHOB</name>
<dbReference type="Pfam" id="PF00111">
    <property type="entry name" value="Fer2"/>
    <property type="match status" value="1"/>
</dbReference>
<protein>
    <submittedName>
        <fullName evidence="9">Vanillate O-demethylase ferredoxin subunit</fullName>
    </submittedName>
</protein>
<dbReference type="PROSITE" id="PS00197">
    <property type="entry name" value="2FE2S_FER_1"/>
    <property type="match status" value="1"/>
</dbReference>
<dbReference type="Gene3D" id="3.10.20.30">
    <property type="match status" value="1"/>
</dbReference>
<sequence length="322" mass="35496">MTDENEFEVRIRKVRSETSEIRSFEFEAVNGQPLPEFQAGAHISISPFPGVVRQYSLVNDPADRSRYLIGVKRELNGRGGSSAMHTQLHEGGTVRITAPRNNFALRSGEGGRRLLLAGGIGVTPLLSMAQVLAAQGEDFELHYFARTNSEIAFRDLILESEWSDRVAYHFGLVPPLLTEVLHEILREGGHSVYLCGPNPFMDIVRHCAEATGWPADAIILEHFSAEVPVLTPGEGEFVLRLAKSGIELVVPSDRTIIEVIREAGIEIKTSCEQGVCGTCITEVIEGEVEHHDLFLSPDEQEGGRLIMPCVSRCTSRLLVLNI</sequence>
<dbReference type="InterPro" id="IPR006058">
    <property type="entry name" value="2Fe2S_fd_BS"/>
</dbReference>
<keyword evidence="6" id="KW-0411">Iron-sulfur</keyword>
<dbReference type="RefSeq" id="WP_090610558.1">
    <property type="nucleotide sequence ID" value="NZ_CP067125.1"/>
</dbReference>
<gene>
    <name evidence="9" type="ORF">SAMN04489859_1003167</name>
</gene>
<dbReference type="InterPro" id="IPR039261">
    <property type="entry name" value="FNR_nucleotide-bd"/>
</dbReference>
<keyword evidence="9" id="KW-0808">Transferase</keyword>
<evidence type="ECO:0000259" key="7">
    <source>
        <dbReference type="PROSITE" id="PS51085"/>
    </source>
</evidence>
<evidence type="ECO:0000256" key="2">
    <source>
        <dbReference type="ARBA" id="ARBA00022714"/>
    </source>
</evidence>
<proteinExistence type="predicted"/>
<dbReference type="CDD" id="cd00207">
    <property type="entry name" value="fer2"/>
    <property type="match status" value="1"/>
</dbReference>
<keyword evidence="1" id="KW-0285">Flavoprotein</keyword>
<keyword evidence="5" id="KW-0408">Iron</keyword>
<feature type="domain" description="2Fe-2S ferredoxin-type" evidence="7">
    <location>
        <begin position="235"/>
        <end position="322"/>
    </location>
</feature>
<dbReference type="GO" id="GO:0008168">
    <property type="term" value="F:methyltransferase activity"/>
    <property type="evidence" value="ECO:0007669"/>
    <property type="project" value="UniProtKB-KW"/>
</dbReference>
<dbReference type="GO" id="GO:0046872">
    <property type="term" value="F:metal ion binding"/>
    <property type="evidence" value="ECO:0007669"/>
    <property type="project" value="UniProtKB-KW"/>
</dbReference>
<dbReference type="SUPFAM" id="SSF54292">
    <property type="entry name" value="2Fe-2S ferredoxin-like"/>
    <property type="match status" value="1"/>
</dbReference>
<dbReference type="AlphaFoldDB" id="A0A1H8F507"/>
<feature type="domain" description="FAD-binding FR-type" evidence="8">
    <location>
        <begin position="4"/>
        <end position="106"/>
    </location>
</feature>
<dbReference type="InterPro" id="IPR050415">
    <property type="entry name" value="MRET"/>
</dbReference>
<dbReference type="GO" id="GO:0032259">
    <property type="term" value="P:methylation"/>
    <property type="evidence" value="ECO:0007669"/>
    <property type="project" value="UniProtKB-KW"/>
</dbReference>
<dbReference type="PROSITE" id="PS51384">
    <property type="entry name" value="FAD_FR"/>
    <property type="match status" value="1"/>
</dbReference>
<dbReference type="InterPro" id="IPR017938">
    <property type="entry name" value="Riboflavin_synthase-like_b-brl"/>
</dbReference>
<dbReference type="PANTHER" id="PTHR47354">
    <property type="entry name" value="NADH OXIDOREDUCTASE HCR"/>
    <property type="match status" value="1"/>
</dbReference>
<dbReference type="SUPFAM" id="SSF63380">
    <property type="entry name" value="Riboflavin synthase domain-like"/>
    <property type="match status" value="1"/>
</dbReference>
<keyword evidence="9" id="KW-0489">Methyltransferase</keyword>
<evidence type="ECO:0000256" key="1">
    <source>
        <dbReference type="ARBA" id="ARBA00022630"/>
    </source>
</evidence>
<dbReference type="EMBL" id="FODE01000003">
    <property type="protein sequence ID" value="SEN26991.1"/>
    <property type="molecule type" value="Genomic_DNA"/>
</dbReference>
<evidence type="ECO:0000256" key="3">
    <source>
        <dbReference type="ARBA" id="ARBA00022723"/>
    </source>
</evidence>
<evidence type="ECO:0000313" key="10">
    <source>
        <dbReference type="Proteomes" id="UP000199054"/>
    </source>
</evidence>
<dbReference type="OrthoDB" id="9792185at2"/>
<dbReference type="Gene3D" id="2.40.30.10">
    <property type="entry name" value="Translation factors"/>
    <property type="match status" value="1"/>
</dbReference>
<keyword evidence="10" id="KW-1185">Reference proteome</keyword>
<dbReference type="GO" id="GO:0016491">
    <property type="term" value="F:oxidoreductase activity"/>
    <property type="evidence" value="ECO:0007669"/>
    <property type="project" value="UniProtKB-KW"/>
</dbReference>
<dbReference type="PROSITE" id="PS51085">
    <property type="entry name" value="2FE2S_FER_2"/>
    <property type="match status" value="1"/>
</dbReference>
<evidence type="ECO:0000259" key="8">
    <source>
        <dbReference type="PROSITE" id="PS51384"/>
    </source>
</evidence>
<organism evidence="9 10">
    <name type="scientific">Paracoccus alcaliphilus</name>
    <dbReference type="NCBI Taxonomy" id="34002"/>
    <lineage>
        <taxon>Bacteria</taxon>
        <taxon>Pseudomonadati</taxon>
        <taxon>Pseudomonadota</taxon>
        <taxon>Alphaproteobacteria</taxon>
        <taxon>Rhodobacterales</taxon>
        <taxon>Paracoccaceae</taxon>
        <taxon>Paracoccus</taxon>
    </lineage>
</organism>
<evidence type="ECO:0000313" key="9">
    <source>
        <dbReference type="EMBL" id="SEN26991.1"/>
    </source>
</evidence>
<dbReference type="STRING" id="34002.SAMN04489859_1003167"/>
<dbReference type="InterPro" id="IPR036010">
    <property type="entry name" value="2Fe-2S_ferredoxin-like_sf"/>
</dbReference>
<dbReference type="PANTHER" id="PTHR47354:SF1">
    <property type="entry name" value="CARNITINE MONOOXYGENASE REDUCTASE SUBUNIT"/>
    <property type="match status" value="1"/>
</dbReference>
<dbReference type="InterPro" id="IPR001041">
    <property type="entry name" value="2Fe-2S_ferredoxin-type"/>
</dbReference>
<evidence type="ECO:0000256" key="4">
    <source>
        <dbReference type="ARBA" id="ARBA00023002"/>
    </source>
</evidence>
<keyword evidence="3" id="KW-0479">Metal-binding</keyword>
<dbReference type="CDD" id="cd06185">
    <property type="entry name" value="PDR_like"/>
    <property type="match status" value="1"/>
</dbReference>
<dbReference type="GO" id="GO:0051537">
    <property type="term" value="F:2 iron, 2 sulfur cluster binding"/>
    <property type="evidence" value="ECO:0007669"/>
    <property type="project" value="UniProtKB-KW"/>
</dbReference>
<keyword evidence="2" id="KW-0001">2Fe-2S</keyword>